<sequence>MHNECLILILLNTCYTNYQFCFYNAYLKVLNDTAKSISISVCGLWETTISSNLKQLYYQFEKEYYVPLSFDQYFARDMFQSLRFIDHISRVEPGHLVPYLTQPSKPLVSPKRANKESCKRQKVKIVLTRDQLELLLRGAKKLHPPGDIAVQMLKSFGFEEASPIWRPSLATIPEVHGF</sequence>
<dbReference type="AlphaFoldDB" id="A0A978UTR4"/>
<dbReference type="EMBL" id="JAEACU010000009">
    <property type="protein sequence ID" value="KAH7518264.1"/>
    <property type="molecule type" value="Genomic_DNA"/>
</dbReference>
<reference evidence="1" key="1">
    <citation type="journal article" date="2021" name="Front. Plant Sci.">
        <title>Chromosome-Scale Genome Assembly for Chinese Sour Jujube and Insights Into Its Genome Evolution and Domestication Signature.</title>
        <authorList>
            <person name="Shen L.-Y."/>
            <person name="Luo H."/>
            <person name="Wang X.-L."/>
            <person name="Wang X.-M."/>
            <person name="Qiu X.-J."/>
            <person name="Liu H."/>
            <person name="Zhou S.-S."/>
            <person name="Jia K.-H."/>
            <person name="Nie S."/>
            <person name="Bao Y.-T."/>
            <person name="Zhang R.-G."/>
            <person name="Yun Q.-Z."/>
            <person name="Chai Y.-H."/>
            <person name="Lu J.-Y."/>
            <person name="Li Y."/>
            <person name="Zhao S.-W."/>
            <person name="Mao J.-F."/>
            <person name="Jia S.-G."/>
            <person name="Mao Y.-M."/>
        </authorList>
    </citation>
    <scope>NUCLEOTIDE SEQUENCE</scope>
    <source>
        <strain evidence="1">AT0</strain>
        <tissue evidence="1">Leaf</tissue>
    </source>
</reference>
<dbReference type="Proteomes" id="UP000813462">
    <property type="component" value="Unassembled WGS sequence"/>
</dbReference>
<protein>
    <submittedName>
        <fullName evidence="1">Uncharacterized protein</fullName>
    </submittedName>
</protein>
<gene>
    <name evidence="1" type="ORF">FEM48_Zijuj09G0153100</name>
</gene>
<name>A0A978UTR4_ZIZJJ</name>
<evidence type="ECO:0000313" key="2">
    <source>
        <dbReference type="Proteomes" id="UP000813462"/>
    </source>
</evidence>
<comment type="caution">
    <text evidence="1">The sequence shown here is derived from an EMBL/GenBank/DDBJ whole genome shotgun (WGS) entry which is preliminary data.</text>
</comment>
<evidence type="ECO:0000313" key="1">
    <source>
        <dbReference type="EMBL" id="KAH7518264.1"/>
    </source>
</evidence>
<accession>A0A978UTR4</accession>
<organism evidence="1 2">
    <name type="scientific">Ziziphus jujuba var. spinosa</name>
    <dbReference type="NCBI Taxonomy" id="714518"/>
    <lineage>
        <taxon>Eukaryota</taxon>
        <taxon>Viridiplantae</taxon>
        <taxon>Streptophyta</taxon>
        <taxon>Embryophyta</taxon>
        <taxon>Tracheophyta</taxon>
        <taxon>Spermatophyta</taxon>
        <taxon>Magnoliopsida</taxon>
        <taxon>eudicotyledons</taxon>
        <taxon>Gunneridae</taxon>
        <taxon>Pentapetalae</taxon>
        <taxon>rosids</taxon>
        <taxon>fabids</taxon>
        <taxon>Rosales</taxon>
        <taxon>Rhamnaceae</taxon>
        <taxon>Paliureae</taxon>
        <taxon>Ziziphus</taxon>
    </lineage>
</organism>
<proteinExistence type="predicted"/>